<evidence type="ECO:0000313" key="1">
    <source>
        <dbReference type="EMBL" id="KAK7062547.1"/>
    </source>
</evidence>
<organism evidence="1 2">
    <name type="scientific">Paramarasmius palmivorus</name>
    <dbReference type="NCBI Taxonomy" id="297713"/>
    <lineage>
        <taxon>Eukaryota</taxon>
        <taxon>Fungi</taxon>
        <taxon>Dikarya</taxon>
        <taxon>Basidiomycota</taxon>
        <taxon>Agaricomycotina</taxon>
        <taxon>Agaricomycetes</taxon>
        <taxon>Agaricomycetidae</taxon>
        <taxon>Agaricales</taxon>
        <taxon>Marasmiineae</taxon>
        <taxon>Marasmiaceae</taxon>
        <taxon>Paramarasmius</taxon>
    </lineage>
</organism>
<keyword evidence="2" id="KW-1185">Reference proteome</keyword>
<dbReference type="Gene3D" id="1.10.510.10">
    <property type="entry name" value="Transferase(Phosphotransferase) domain 1"/>
    <property type="match status" value="1"/>
</dbReference>
<sequence length="301" mass="34869">MRVLKAAAPRNPIHPGLVFSLSLRRPKFDDITQAPHSPRPLPLDPCSVLLEKEVSYRITEGLQAGESFHSQVWLAKPVGLKSDSDTCLVFKFIVASHLIQRDEVPKEDYRTFQQVVDSQLEPFEQLWFLQGSFLPWFYGLHDVTMPWKEPGKLFVMEYIPKTFRSIVEPECKLNVDECVSVFRNAYRNLSIAHKARITHGDIRLDNLLYDDTLHTPSPRLVFIDWRNDAKGDLRGDEVMTLFHTNRDIRRLFKIFLEAQPEDDGEEAYFDFIKKTYGDEEMGERLKHLFVAGQLPDGFLTS</sequence>
<dbReference type="Proteomes" id="UP001383192">
    <property type="component" value="Unassembled WGS sequence"/>
</dbReference>
<gene>
    <name evidence="1" type="ORF">VNI00_000035</name>
</gene>
<dbReference type="InterPro" id="IPR011009">
    <property type="entry name" value="Kinase-like_dom_sf"/>
</dbReference>
<comment type="caution">
    <text evidence="1">The sequence shown here is derived from an EMBL/GenBank/DDBJ whole genome shotgun (WGS) entry which is preliminary data.</text>
</comment>
<evidence type="ECO:0008006" key="3">
    <source>
        <dbReference type="Google" id="ProtNLM"/>
    </source>
</evidence>
<name>A0AAW0EE90_9AGAR</name>
<dbReference type="AlphaFoldDB" id="A0AAW0EE90"/>
<dbReference type="EMBL" id="JAYKXP010000001">
    <property type="protein sequence ID" value="KAK7062547.1"/>
    <property type="molecule type" value="Genomic_DNA"/>
</dbReference>
<protein>
    <recommendedName>
        <fullName evidence="3">Protein kinase domain-containing protein</fullName>
    </recommendedName>
</protein>
<reference evidence="1 2" key="1">
    <citation type="submission" date="2024-01" db="EMBL/GenBank/DDBJ databases">
        <title>A draft genome for a cacao thread blight-causing isolate of Paramarasmius palmivorus.</title>
        <authorList>
            <person name="Baruah I.K."/>
            <person name="Bukari Y."/>
            <person name="Amoako-Attah I."/>
            <person name="Meinhardt L.W."/>
            <person name="Bailey B.A."/>
            <person name="Cohen S.P."/>
        </authorList>
    </citation>
    <scope>NUCLEOTIDE SEQUENCE [LARGE SCALE GENOMIC DNA]</scope>
    <source>
        <strain evidence="1 2">GH-12</strain>
    </source>
</reference>
<evidence type="ECO:0000313" key="2">
    <source>
        <dbReference type="Proteomes" id="UP001383192"/>
    </source>
</evidence>
<dbReference type="SUPFAM" id="SSF56112">
    <property type="entry name" value="Protein kinase-like (PK-like)"/>
    <property type="match status" value="1"/>
</dbReference>
<accession>A0AAW0EE90</accession>
<proteinExistence type="predicted"/>